<dbReference type="PROSITE" id="PS50928">
    <property type="entry name" value="ABC_TM1"/>
    <property type="match status" value="1"/>
</dbReference>
<dbReference type="Pfam" id="PF00528">
    <property type="entry name" value="BPD_transp_1"/>
    <property type="match status" value="1"/>
</dbReference>
<feature type="domain" description="ABC transmembrane type-1" evidence="9">
    <location>
        <begin position="15"/>
        <end position="202"/>
    </location>
</feature>
<dbReference type="InterPro" id="IPR035906">
    <property type="entry name" value="MetI-like_sf"/>
</dbReference>
<feature type="transmembrane region" description="Helical" evidence="8">
    <location>
        <begin position="78"/>
        <end position="98"/>
    </location>
</feature>
<comment type="similarity">
    <text evidence="8">Belongs to the binding-protein-dependent transport system permease family.</text>
</comment>
<dbReference type="GO" id="GO:0043190">
    <property type="term" value="C:ATP-binding cassette (ABC) transporter complex"/>
    <property type="evidence" value="ECO:0007669"/>
    <property type="project" value="InterPro"/>
</dbReference>
<evidence type="ECO:0000256" key="8">
    <source>
        <dbReference type="RuleBase" id="RU363032"/>
    </source>
</evidence>
<sequence>MNTYLELIPSLLDGAKVTIQVLLWSLIFTFIIAFIAGLGKLSKWMVIRGISTVYIEIFRGTSLLVQLFWIYFVLPLFGMELSAMTAGVIAMSLCYGAYASEIVRGAILSIPKGQYEAAIALNMTPFQRMKNIILPQAFKIMLPGFGNISIELIKGTALVSLITLSDLTYQALTLRNTHVGLTTEIFLSLLILYFFIALPLILFVRWMERRVQVGRA</sequence>
<evidence type="ECO:0000256" key="7">
    <source>
        <dbReference type="ARBA" id="ARBA00023136"/>
    </source>
</evidence>
<feature type="transmembrane region" description="Helical" evidence="8">
    <location>
        <begin position="53"/>
        <end position="72"/>
    </location>
</feature>
<dbReference type="NCBIfam" id="TIGR01726">
    <property type="entry name" value="HEQRo_perm_3TM"/>
    <property type="match status" value="1"/>
</dbReference>
<dbReference type="CDD" id="cd06261">
    <property type="entry name" value="TM_PBP2"/>
    <property type="match status" value="1"/>
</dbReference>
<dbReference type="AlphaFoldDB" id="A0A6B3TP69"/>
<evidence type="ECO:0000256" key="2">
    <source>
        <dbReference type="ARBA" id="ARBA00022448"/>
    </source>
</evidence>
<comment type="caution">
    <text evidence="10">The sequence shown here is derived from an EMBL/GenBank/DDBJ whole genome shotgun (WGS) entry which is preliminary data.</text>
</comment>
<gene>
    <name evidence="10" type="primary">ehuC</name>
    <name evidence="10" type="ORF">G4Z05_04445</name>
</gene>
<protein>
    <submittedName>
        <fullName evidence="10">Ectoine/hydroxyectoine ABC transporter permease subunit EhuC</fullName>
    </submittedName>
</protein>
<dbReference type="PANTHER" id="PTHR30614:SF0">
    <property type="entry name" value="L-CYSTINE TRANSPORT SYSTEM PERMEASE PROTEIN TCYL"/>
    <property type="match status" value="1"/>
</dbReference>
<feature type="transmembrane region" description="Helical" evidence="8">
    <location>
        <begin position="185"/>
        <end position="206"/>
    </location>
</feature>
<feature type="transmembrane region" description="Helical" evidence="8">
    <location>
        <begin position="21"/>
        <end position="41"/>
    </location>
</feature>
<name>A0A6B3TP69_9BACI</name>
<dbReference type="InterPro" id="IPR014342">
    <property type="entry name" value="Ectoine_EhuC"/>
</dbReference>
<comment type="subcellular location">
    <subcellularLocation>
        <location evidence="1 8">Cell membrane</location>
        <topology evidence="1 8">Multi-pass membrane protein</topology>
    </subcellularLocation>
</comment>
<evidence type="ECO:0000313" key="10">
    <source>
        <dbReference type="EMBL" id="NEX78139.1"/>
    </source>
</evidence>
<dbReference type="InterPro" id="IPR043429">
    <property type="entry name" value="ArtM/GltK/GlnP/TcyL/YhdX-like"/>
</dbReference>
<keyword evidence="6 8" id="KW-1133">Transmembrane helix</keyword>
<dbReference type="GO" id="GO:0006865">
    <property type="term" value="P:amino acid transport"/>
    <property type="evidence" value="ECO:0007669"/>
    <property type="project" value="UniProtKB-KW"/>
</dbReference>
<evidence type="ECO:0000256" key="6">
    <source>
        <dbReference type="ARBA" id="ARBA00022989"/>
    </source>
</evidence>
<proteinExistence type="inferred from homology"/>
<dbReference type="InterPro" id="IPR010065">
    <property type="entry name" value="AA_ABC_transptr_permease_3TM"/>
</dbReference>
<accession>A0A6B3TP69</accession>
<keyword evidence="7 8" id="KW-0472">Membrane</keyword>
<keyword evidence="11" id="KW-1185">Reference proteome</keyword>
<dbReference type="InterPro" id="IPR000515">
    <property type="entry name" value="MetI-like"/>
</dbReference>
<keyword evidence="2 8" id="KW-0813">Transport</keyword>
<dbReference type="EMBL" id="JAAIUV010000004">
    <property type="protein sequence ID" value="NEX78139.1"/>
    <property type="molecule type" value="Genomic_DNA"/>
</dbReference>
<dbReference type="SUPFAM" id="SSF161098">
    <property type="entry name" value="MetI-like"/>
    <property type="match status" value="1"/>
</dbReference>
<evidence type="ECO:0000256" key="3">
    <source>
        <dbReference type="ARBA" id="ARBA00022475"/>
    </source>
</evidence>
<feature type="transmembrane region" description="Helical" evidence="8">
    <location>
        <begin position="140"/>
        <end position="165"/>
    </location>
</feature>
<dbReference type="Proteomes" id="UP000481621">
    <property type="component" value="Unassembled WGS sequence"/>
</dbReference>
<dbReference type="GO" id="GO:0022857">
    <property type="term" value="F:transmembrane transporter activity"/>
    <property type="evidence" value="ECO:0007669"/>
    <property type="project" value="InterPro"/>
</dbReference>
<dbReference type="PANTHER" id="PTHR30614">
    <property type="entry name" value="MEMBRANE COMPONENT OF AMINO ACID ABC TRANSPORTER"/>
    <property type="match status" value="1"/>
</dbReference>
<reference evidence="10" key="1">
    <citation type="submission" date="2020-02" db="EMBL/GenBank/DDBJ databases">
        <title>Bacillus sedimentmangrovi sp. nov., isolated from sediment of the mangrove ecosystem.</title>
        <authorList>
            <person name="Liu G."/>
        </authorList>
    </citation>
    <scope>NUCLEOTIDE SEQUENCE [LARGE SCALE GENOMIC DNA]</scope>
    <source>
        <strain evidence="10">SgZ-7</strain>
    </source>
</reference>
<evidence type="ECO:0000259" key="9">
    <source>
        <dbReference type="PROSITE" id="PS50928"/>
    </source>
</evidence>
<keyword evidence="5" id="KW-0029">Amino-acid transport</keyword>
<evidence type="ECO:0000256" key="4">
    <source>
        <dbReference type="ARBA" id="ARBA00022692"/>
    </source>
</evidence>
<dbReference type="Gene3D" id="1.10.3720.10">
    <property type="entry name" value="MetI-like"/>
    <property type="match status" value="1"/>
</dbReference>
<dbReference type="NCBIfam" id="TIGR03004">
    <property type="entry name" value="ectoine_ehuC"/>
    <property type="match status" value="1"/>
</dbReference>
<evidence type="ECO:0000256" key="1">
    <source>
        <dbReference type="ARBA" id="ARBA00004651"/>
    </source>
</evidence>
<keyword evidence="4 8" id="KW-0812">Transmembrane</keyword>
<keyword evidence="3" id="KW-1003">Cell membrane</keyword>
<evidence type="ECO:0000256" key="5">
    <source>
        <dbReference type="ARBA" id="ARBA00022970"/>
    </source>
</evidence>
<organism evidence="10 11">
    <name type="scientific">Neobacillus thermocopriae</name>
    <dbReference type="NCBI Taxonomy" id="1215031"/>
    <lineage>
        <taxon>Bacteria</taxon>
        <taxon>Bacillati</taxon>
        <taxon>Bacillota</taxon>
        <taxon>Bacilli</taxon>
        <taxon>Bacillales</taxon>
        <taxon>Bacillaceae</taxon>
        <taxon>Neobacillus</taxon>
    </lineage>
</organism>
<evidence type="ECO:0000313" key="11">
    <source>
        <dbReference type="Proteomes" id="UP000481621"/>
    </source>
</evidence>